<dbReference type="NCBIfam" id="TIGR03177">
    <property type="entry name" value="pilus_cpaB"/>
    <property type="match status" value="1"/>
</dbReference>
<evidence type="ECO:0000313" key="4">
    <source>
        <dbReference type="Proteomes" id="UP000426444"/>
    </source>
</evidence>
<protein>
    <recommendedName>
        <fullName evidence="2">SAF domain-containing protein</fullName>
    </recommendedName>
</protein>
<evidence type="ECO:0000313" key="3">
    <source>
        <dbReference type="EMBL" id="QGU00111.1"/>
    </source>
</evidence>
<sequence>MLKGSKKYWIIAAVCGFLAAILTYQYIQEVKVRYEPDDLIDVVTAVENIEKDTVINSSQVTVEQVPAKFTHSDVVADKDSVVGMIAVNDIFTGEHVLSGKLLSSTDKVDRLSYTVPESKRAVSIPINSISGVSGFIRPGDSVDILATVDIEPTTYSVFTLQDIEVLATGIDGSQGSEETITLAVLPTDAQQLVIASERGSLRLLLRSPVDDSTVTLPAFELEELLN</sequence>
<dbReference type="InterPro" id="IPR031571">
    <property type="entry name" value="RcpC_dom"/>
</dbReference>
<proteinExistence type="predicted"/>
<dbReference type="RefSeq" id="WP_156203930.1">
    <property type="nucleotide sequence ID" value="NZ_CP046457.1"/>
</dbReference>
<dbReference type="CDD" id="cd11614">
    <property type="entry name" value="SAF_CpaB_FlgA_like"/>
    <property type="match status" value="1"/>
</dbReference>
<dbReference type="Gene3D" id="3.90.1210.10">
    <property type="entry name" value="Antifreeze-like/N-acetylneuraminic acid synthase C-terminal domain"/>
    <property type="match status" value="1"/>
</dbReference>
<keyword evidence="1" id="KW-1133">Transmembrane helix</keyword>
<dbReference type="AlphaFoldDB" id="A0A6I6DIQ9"/>
<evidence type="ECO:0000256" key="1">
    <source>
        <dbReference type="SAM" id="Phobius"/>
    </source>
</evidence>
<dbReference type="OrthoDB" id="163768at2"/>
<dbReference type="SMART" id="SM00858">
    <property type="entry name" value="SAF"/>
    <property type="match status" value="1"/>
</dbReference>
<dbReference type="InterPro" id="IPR013974">
    <property type="entry name" value="SAF"/>
</dbReference>
<dbReference type="Pfam" id="PF16976">
    <property type="entry name" value="RcpC"/>
    <property type="match status" value="1"/>
</dbReference>
<keyword evidence="4" id="KW-1185">Reference proteome</keyword>
<keyword evidence="1" id="KW-0472">Membrane</keyword>
<name>A0A6I6DIQ9_9FIRM</name>
<keyword evidence="1" id="KW-0812">Transmembrane</keyword>
<feature type="transmembrane region" description="Helical" evidence="1">
    <location>
        <begin position="7"/>
        <end position="27"/>
    </location>
</feature>
<reference evidence="4" key="1">
    <citation type="journal article" date="2019" name="Microbiology">
        <title>Complete Genome Sequence of an Uncultured Bacterium of the Candidate Phylum Bipolaricaulota.</title>
        <authorList>
            <person name="Kadnikov V.V."/>
            <person name="Mardanov A.V."/>
            <person name="Beletsky A.V."/>
            <person name="Frank Y.A."/>
            <person name="Karnachuk O.V."/>
            <person name="Ravin N.V."/>
        </authorList>
    </citation>
    <scope>NUCLEOTIDE SEQUENCE [LARGE SCALE GENOMIC DNA]</scope>
</reference>
<organism evidence="3 4">
    <name type="scientific">Candidatus Syntrophocurvum alkaliphilum</name>
    <dbReference type="NCBI Taxonomy" id="2293317"/>
    <lineage>
        <taxon>Bacteria</taxon>
        <taxon>Bacillati</taxon>
        <taxon>Bacillota</taxon>
        <taxon>Clostridia</taxon>
        <taxon>Eubacteriales</taxon>
        <taxon>Syntrophomonadaceae</taxon>
        <taxon>Candidatus Syntrophocurvum</taxon>
    </lineage>
</organism>
<dbReference type="Pfam" id="PF08666">
    <property type="entry name" value="SAF"/>
    <property type="match status" value="1"/>
</dbReference>
<accession>A0A6I6DIQ9</accession>
<dbReference type="InterPro" id="IPR017592">
    <property type="entry name" value="Pilus_assmbl_Flp-typ_CpaB"/>
</dbReference>
<evidence type="ECO:0000259" key="2">
    <source>
        <dbReference type="SMART" id="SM00858"/>
    </source>
</evidence>
<dbReference type="EMBL" id="CP046457">
    <property type="protein sequence ID" value="QGU00111.1"/>
    <property type="molecule type" value="Genomic_DNA"/>
</dbReference>
<feature type="domain" description="SAF" evidence="2">
    <location>
        <begin position="40"/>
        <end position="102"/>
    </location>
</feature>
<dbReference type="KEGG" id="salq:SYNTR_1517"/>
<gene>
    <name evidence="3" type="ORF">SYNTR_1517</name>
</gene>
<dbReference type="Proteomes" id="UP000426444">
    <property type="component" value="Chromosome"/>
</dbReference>